<dbReference type="GO" id="GO:1990077">
    <property type="term" value="C:primosome complex"/>
    <property type="evidence" value="ECO:0007669"/>
    <property type="project" value="UniProtKB-UniRule"/>
</dbReference>
<keyword evidence="7 12" id="KW-0067">ATP-binding</keyword>
<dbReference type="GO" id="GO:0016887">
    <property type="term" value="F:ATP hydrolysis activity"/>
    <property type="evidence" value="ECO:0007669"/>
    <property type="project" value="RHEA"/>
</dbReference>
<dbReference type="EC" id="5.6.2.3" evidence="11 12"/>
<evidence type="ECO:0000256" key="3">
    <source>
        <dbReference type="ARBA" id="ARBA00022705"/>
    </source>
</evidence>
<evidence type="ECO:0000256" key="8">
    <source>
        <dbReference type="ARBA" id="ARBA00023125"/>
    </source>
</evidence>
<dbReference type="PANTHER" id="PTHR30153">
    <property type="entry name" value="REPLICATIVE DNA HELICASE DNAB"/>
    <property type="match status" value="1"/>
</dbReference>
<dbReference type="InterPro" id="IPR007692">
    <property type="entry name" value="DNA_helicase_DnaB"/>
</dbReference>
<evidence type="ECO:0000256" key="10">
    <source>
        <dbReference type="ARBA" id="ARBA00048954"/>
    </source>
</evidence>
<feature type="domain" description="SF4 helicase" evidence="14">
    <location>
        <begin position="174"/>
        <end position="474"/>
    </location>
</feature>
<keyword evidence="3 12" id="KW-0235">DNA replication</keyword>
<dbReference type="InterPro" id="IPR036185">
    <property type="entry name" value="DNA_heli_DnaB-like_N_sf"/>
</dbReference>
<evidence type="ECO:0000256" key="2">
    <source>
        <dbReference type="ARBA" id="ARBA00022515"/>
    </source>
</evidence>
<sequence length="501" mass="56885">MAFSTAQILPPKDDFILDMERMVLAAVLEGDCYENMAALLKPSDFFHPIHGLLFQLCGQLHQENLPIDGKILLSKLSSEKDRKILFEVMATSPVVHLEPYIEAIKQESMRRSLLRICMDGREQCYAQRPSAQILDNLEREIYALSVQSVRGGFKDAPTVVKTTMDMIYEAKLRGNSQILGLDTGFSELNRYTAGFQKGDLIVVGARPAMGKTSFVLNITQTALSHNKGVAFFSMEMGAEQLMLRLLSSLASVHAYDLKMGRLQDYEWEKLTSSAQILNDKSLFIDDTSMLTLEYVRSKMRQIKAQHPEIALVIIDYIQLMSSNHTELPRHAQISEISRGLKVLARELEIPIIALSQLNRSLESREDKRPILSDLKESGAIEQDADQVLFLYRDEVYKHRAQNDLLAKLRKDGKHEEVKKLEVQIDTQRKEEFQRNQGVEDAEIILAKNRNGDIGTIRVAFNKPYTRFEDRKAKDNPPQEEAQPTKFTPAPASELTPANELF</sequence>
<dbReference type="Gene3D" id="3.40.50.300">
    <property type="entry name" value="P-loop containing nucleotide triphosphate hydrolases"/>
    <property type="match status" value="1"/>
</dbReference>
<evidence type="ECO:0000256" key="1">
    <source>
        <dbReference type="ARBA" id="ARBA00008428"/>
    </source>
</evidence>
<dbReference type="Proteomes" id="UP000007934">
    <property type="component" value="Chromosome"/>
</dbReference>
<evidence type="ECO:0000256" key="13">
    <source>
        <dbReference type="SAM" id="MobiDB-lite"/>
    </source>
</evidence>
<feature type="region of interest" description="Disordered" evidence="13">
    <location>
        <begin position="467"/>
        <end position="501"/>
    </location>
</feature>
<keyword evidence="4 12" id="KW-0547">Nucleotide-binding</keyword>
<dbReference type="GO" id="GO:0005524">
    <property type="term" value="F:ATP binding"/>
    <property type="evidence" value="ECO:0007669"/>
    <property type="project" value="UniProtKB-UniRule"/>
</dbReference>
<dbReference type="SUPFAM" id="SSF48024">
    <property type="entry name" value="N-terminal domain of DnaB helicase"/>
    <property type="match status" value="1"/>
</dbReference>
<dbReference type="InterPro" id="IPR027417">
    <property type="entry name" value="P-loop_NTPase"/>
</dbReference>
<dbReference type="InterPro" id="IPR007694">
    <property type="entry name" value="DNA_helicase_DnaB-like_C"/>
</dbReference>
<comment type="similarity">
    <text evidence="1 12">Belongs to the helicase family. DnaB subfamily.</text>
</comment>
<gene>
    <name evidence="15" type="primary">dnaB</name>
    <name evidence="15" type="ordered locus">Hfelis_13390</name>
</gene>
<reference evidence="15 16" key="1">
    <citation type="journal article" date="2011" name="Genome Biol. Evol.">
        <title>Comparative whole genome sequence analysis of the carcinogenic bacterial model pathogen Helicobacter felis.</title>
        <authorList>
            <person name="Arnold I.C."/>
            <person name="Zigova Z."/>
            <person name="Holden M."/>
            <person name="Lawley T.D."/>
            <person name="Rad R."/>
            <person name="Dougan G."/>
            <person name="Falkow S."/>
            <person name="Bentley S.D."/>
            <person name="Muller A."/>
        </authorList>
    </citation>
    <scope>NUCLEOTIDE SEQUENCE [LARGE SCALE GENOMIC DNA]</scope>
    <source>
        <strain evidence="16">ATCC 49179 / CCUG 28539 / NCTC 12436 / CS1</strain>
    </source>
</reference>
<keyword evidence="2 12" id="KW-0639">Primosome</keyword>
<evidence type="ECO:0000256" key="9">
    <source>
        <dbReference type="ARBA" id="ARBA00023235"/>
    </source>
</evidence>
<dbReference type="OrthoDB" id="9773982at2"/>
<dbReference type="GO" id="GO:0005829">
    <property type="term" value="C:cytosol"/>
    <property type="evidence" value="ECO:0007669"/>
    <property type="project" value="TreeGrafter"/>
</dbReference>
<evidence type="ECO:0000256" key="5">
    <source>
        <dbReference type="ARBA" id="ARBA00022801"/>
    </source>
</evidence>
<comment type="function">
    <text evidence="12">The main replicative DNA helicase, it participates in initiation and elongation during chromosome replication. Travels ahead of the DNA replisome, separating dsDNA into templates for DNA synthesis. A processive ATP-dependent 5'-3' DNA helicase it has DNA-dependent ATPase activity.</text>
</comment>
<evidence type="ECO:0000256" key="7">
    <source>
        <dbReference type="ARBA" id="ARBA00022840"/>
    </source>
</evidence>
<dbReference type="NCBIfam" id="TIGR00665">
    <property type="entry name" value="DnaB"/>
    <property type="match status" value="1"/>
</dbReference>
<name>E7AA04_HELFC</name>
<dbReference type="GO" id="GO:0043139">
    <property type="term" value="F:5'-3' DNA helicase activity"/>
    <property type="evidence" value="ECO:0007669"/>
    <property type="project" value="UniProtKB-EC"/>
</dbReference>
<dbReference type="RefSeq" id="WP_013469787.1">
    <property type="nucleotide sequence ID" value="NC_014810.2"/>
</dbReference>
<dbReference type="Gene3D" id="1.10.860.10">
    <property type="entry name" value="DNAb Helicase, Chain A"/>
    <property type="match status" value="1"/>
</dbReference>
<dbReference type="HOGENOM" id="CLU_005373_0_2_7"/>
<evidence type="ECO:0000256" key="11">
    <source>
        <dbReference type="NCBIfam" id="TIGR00665"/>
    </source>
</evidence>
<dbReference type="SUPFAM" id="SSF52540">
    <property type="entry name" value="P-loop containing nucleoside triphosphate hydrolases"/>
    <property type="match status" value="1"/>
</dbReference>
<dbReference type="InterPro" id="IPR016136">
    <property type="entry name" value="DNA_helicase_N/primase_C"/>
</dbReference>
<evidence type="ECO:0000313" key="16">
    <source>
        <dbReference type="Proteomes" id="UP000007934"/>
    </source>
</evidence>
<keyword evidence="5 12" id="KW-0378">Hydrolase</keyword>
<keyword evidence="9" id="KW-0413">Isomerase</keyword>
<evidence type="ECO:0000313" key="15">
    <source>
        <dbReference type="EMBL" id="CBY83423.1"/>
    </source>
</evidence>
<dbReference type="GO" id="GO:0003677">
    <property type="term" value="F:DNA binding"/>
    <property type="evidence" value="ECO:0007669"/>
    <property type="project" value="UniProtKB-UniRule"/>
</dbReference>
<dbReference type="STRING" id="936155.HFELIS_13390"/>
<dbReference type="PANTHER" id="PTHR30153:SF2">
    <property type="entry name" value="REPLICATIVE DNA HELICASE"/>
    <property type="match status" value="1"/>
</dbReference>
<dbReference type="GO" id="GO:0006269">
    <property type="term" value="P:DNA replication, synthesis of primer"/>
    <property type="evidence" value="ECO:0007669"/>
    <property type="project" value="UniProtKB-UniRule"/>
</dbReference>
<feature type="compositionally biased region" description="Basic and acidic residues" evidence="13">
    <location>
        <begin position="467"/>
        <end position="476"/>
    </location>
</feature>
<dbReference type="EMBL" id="FQ670179">
    <property type="protein sequence ID" value="CBY83423.1"/>
    <property type="molecule type" value="Genomic_DNA"/>
</dbReference>
<comment type="catalytic activity">
    <reaction evidence="10 12">
        <text>ATP + H2O = ADP + phosphate + H(+)</text>
        <dbReference type="Rhea" id="RHEA:13065"/>
        <dbReference type="ChEBI" id="CHEBI:15377"/>
        <dbReference type="ChEBI" id="CHEBI:15378"/>
        <dbReference type="ChEBI" id="CHEBI:30616"/>
        <dbReference type="ChEBI" id="CHEBI:43474"/>
        <dbReference type="ChEBI" id="CHEBI:456216"/>
        <dbReference type="EC" id="5.6.2.3"/>
    </reaction>
</comment>
<dbReference type="eggNOG" id="COG0305">
    <property type="taxonomic scope" value="Bacteria"/>
</dbReference>
<accession>E7AA04</accession>
<keyword evidence="16" id="KW-1185">Reference proteome</keyword>
<dbReference type="PROSITE" id="PS51199">
    <property type="entry name" value="SF4_HELICASE"/>
    <property type="match status" value="1"/>
</dbReference>
<dbReference type="GeneID" id="36134677"/>
<dbReference type="CDD" id="cd00984">
    <property type="entry name" value="DnaB_C"/>
    <property type="match status" value="1"/>
</dbReference>
<evidence type="ECO:0000256" key="12">
    <source>
        <dbReference type="RuleBase" id="RU362085"/>
    </source>
</evidence>
<organism evidence="15 16">
    <name type="scientific">Helicobacter felis (strain ATCC 49179 / CCUG 28539 / NCTC 12436 / CS1)</name>
    <dbReference type="NCBI Taxonomy" id="936155"/>
    <lineage>
        <taxon>Bacteria</taxon>
        <taxon>Pseudomonadati</taxon>
        <taxon>Campylobacterota</taxon>
        <taxon>Epsilonproteobacteria</taxon>
        <taxon>Campylobacterales</taxon>
        <taxon>Helicobacteraceae</taxon>
        <taxon>Helicobacter</taxon>
    </lineage>
</organism>
<keyword evidence="8 12" id="KW-0238">DNA-binding</keyword>
<dbReference type="AlphaFoldDB" id="E7AA04"/>
<keyword evidence="6 12" id="KW-0347">Helicase</keyword>
<evidence type="ECO:0000259" key="14">
    <source>
        <dbReference type="PROSITE" id="PS51199"/>
    </source>
</evidence>
<dbReference type="KEGG" id="hfe:HFELIS_13390"/>
<dbReference type="InterPro" id="IPR007693">
    <property type="entry name" value="DNA_helicase_DnaB-like_N"/>
</dbReference>
<protein>
    <recommendedName>
        <fullName evidence="11 12">Replicative DNA helicase</fullName>
        <ecNumber evidence="11 12">5.6.2.3</ecNumber>
    </recommendedName>
</protein>
<evidence type="ECO:0000256" key="4">
    <source>
        <dbReference type="ARBA" id="ARBA00022741"/>
    </source>
</evidence>
<dbReference type="Pfam" id="PF00772">
    <property type="entry name" value="DnaB"/>
    <property type="match status" value="1"/>
</dbReference>
<dbReference type="Pfam" id="PF03796">
    <property type="entry name" value="DnaB_C"/>
    <property type="match status" value="1"/>
</dbReference>
<evidence type="ECO:0000256" key="6">
    <source>
        <dbReference type="ARBA" id="ARBA00022806"/>
    </source>
</evidence>
<proteinExistence type="inferred from homology"/>